<organism evidence="2 3">
    <name type="scientific">Vigna mungo</name>
    <name type="common">Black gram</name>
    <name type="synonym">Phaseolus mungo</name>
    <dbReference type="NCBI Taxonomy" id="3915"/>
    <lineage>
        <taxon>Eukaryota</taxon>
        <taxon>Viridiplantae</taxon>
        <taxon>Streptophyta</taxon>
        <taxon>Embryophyta</taxon>
        <taxon>Tracheophyta</taxon>
        <taxon>Spermatophyta</taxon>
        <taxon>Magnoliopsida</taxon>
        <taxon>eudicotyledons</taxon>
        <taxon>Gunneridae</taxon>
        <taxon>Pentapetalae</taxon>
        <taxon>rosids</taxon>
        <taxon>fabids</taxon>
        <taxon>Fabales</taxon>
        <taxon>Fabaceae</taxon>
        <taxon>Papilionoideae</taxon>
        <taxon>50 kb inversion clade</taxon>
        <taxon>NPAAA clade</taxon>
        <taxon>indigoferoid/millettioid clade</taxon>
        <taxon>Phaseoleae</taxon>
        <taxon>Vigna</taxon>
    </lineage>
</organism>
<evidence type="ECO:0000256" key="1">
    <source>
        <dbReference type="SAM" id="MobiDB-lite"/>
    </source>
</evidence>
<feature type="region of interest" description="Disordered" evidence="1">
    <location>
        <begin position="159"/>
        <end position="183"/>
    </location>
</feature>
<dbReference type="EMBL" id="CP144700">
    <property type="protein sequence ID" value="WVZ22973.1"/>
    <property type="molecule type" value="Genomic_DNA"/>
</dbReference>
<sequence>MLLCPPRCLNPSLGPLRNFPSHLHLPGEVVHAQAQLALPQPVGGCRHHRCRQLRLRLCLPRKVLPLVQQQNVEAPLGPLHRKEARRHHALSHCLAVQHFHGGPRMRTLPISALAPFQNVTHLDLDDDDTYQNDNDGSESFVKSESINCIFDERPMRMRSDEKGFLRERSEEERDKDDDRNDNV</sequence>
<reference evidence="2 3" key="1">
    <citation type="journal article" date="2023" name="Life. Sci Alliance">
        <title>Evolutionary insights into 3D genome organization and epigenetic landscape of Vigna mungo.</title>
        <authorList>
            <person name="Junaid A."/>
            <person name="Singh B."/>
            <person name="Bhatia S."/>
        </authorList>
    </citation>
    <scope>NUCLEOTIDE SEQUENCE [LARGE SCALE GENOMIC DNA]</scope>
    <source>
        <strain evidence="2">Urdbean</strain>
    </source>
</reference>
<evidence type="ECO:0000313" key="2">
    <source>
        <dbReference type="EMBL" id="WVZ22973.1"/>
    </source>
</evidence>
<gene>
    <name evidence="2" type="ORF">V8G54_001517</name>
</gene>
<protein>
    <submittedName>
        <fullName evidence="2">Uncharacterized protein</fullName>
    </submittedName>
</protein>
<dbReference type="Proteomes" id="UP001374535">
    <property type="component" value="Chromosome 1"/>
</dbReference>
<evidence type="ECO:0000313" key="3">
    <source>
        <dbReference type="Proteomes" id="UP001374535"/>
    </source>
</evidence>
<keyword evidence="3" id="KW-1185">Reference proteome</keyword>
<dbReference type="AlphaFoldDB" id="A0AAQ3PAJ7"/>
<accession>A0AAQ3PAJ7</accession>
<proteinExistence type="predicted"/>
<name>A0AAQ3PAJ7_VIGMU</name>